<reference evidence="2" key="1">
    <citation type="submission" date="2025-08" db="UniProtKB">
        <authorList>
            <consortium name="RefSeq"/>
        </authorList>
    </citation>
    <scope>IDENTIFICATION</scope>
    <source>
        <tissue evidence="2">Whole larvae</tissue>
    </source>
</reference>
<evidence type="ECO:0000313" key="2">
    <source>
        <dbReference type="RefSeq" id="XP_026751945.2"/>
    </source>
</evidence>
<evidence type="ECO:0000313" key="1">
    <source>
        <dbReference type="Proteomes" id="UP001652740"/>
    </source>
</evidence>
<gene>
    <name evidence="2" type="primary">LOC113512333</name>
</gene>
<dbReference type="Proteomes" id="UP001652740">
    <property type="component" value="Unplaced"/>
</dbReference>
<protein>
    <submittedName>
        <fullName evidence="2">Uncharacterized protein LOC113512333</fullName>
    </submittedName>
</protein>
<keyword evidence="1" id="KW-1185">Reference proteome</keyword>
<sequence length="132" mass="14301">MGDPYNSNVPEPKKVGVWAEGTHIEAKEYVIPKKSPESSDDIPTIPDLDDLQDILEKEISMPSTTDRKDKETVNALTEVGGGLSSSAEGVEAALEVLMSYVPHVELDTADAVWTVDSLLTQLADENQETSSQ</sequence>
<organism evidence="1 2">
    <name type="scientific">Galleria mellonella</name>
    <name type="common">Greater wax moth</name>
    <dbReference type="NCBI Taxonomy" id="7137"/>
    <lineage>
        <taxon>Eukaryota</taxon>
        <taxon>Metazoa</taxon>
        <taxon>Ecdysozoa</taxon>
        <taxon>Arthropoda</taxon>
        <taxon>Hexapoda</taxon>
        <taxon>Insecta</taxon>
        <taxon>Pterygota</taxon>
        <taxon>Neoptera</taxon>
        <taxon>Endopterygota</taxon>
        <taxon>Lepidoptera</taxon>
        <taxon>Glossata</taxon>
        <taxon>Ditrysia</taxon>
        <taxon>Pyraloidea</taxon>
        <taxon>Pyralidae</taxon>
        <taxon>Galleriinae</taxon>
        <taxon>Galleria</taxon>
    </lineage>
</organism>
<proteinExistence type="predicted"/>
<dbReference type="AlphaFoldDB" id="A0A6J1WKV4"/>
<name>A0A6J1WKV4_GALME</name>
<dbReference type="GeneID" id="113512333"/>
<dbReference type="RefSeq" id="XP_026751945.2">
    <property type="nucleotide sequence ID" value="XM_026896144.3"/>
</dbReference>
<accession>A0A6J1WKV4</accession>
<dbReference type="InParanoid" id="A0A6J1WKV4"/>
<dbReference type="KEGG" id="gmw:113512333"/>